<dbReference type="InterPro" id="IPR012334">
    <property type="entry name" value="Pectin_lyas_fold"/>
</dbReference>
<dbReference type="AlphaFoldDB" id="A0A1V1PG31"/>
<keyword evidence="9" id="KW-0732">Signal</keyword>
<comment type="catalytic activity">
    <reaction evidence="18">
        <text>L-threonyl-[protein] + ATP = O-phospho-L-threonyl-[protein] + ADP + H(+)</text>
        <dbReference type="Rhea" id="RHEA:46608"/>
        <dbReference type="Rhea" id="RHEA-COMP:11060"/>
        <dbReference type="Rhea" id="RHEA-COMP:11605"/>
        <dbReference type="ChEBI" id="CHEBI:15378"/>
        <dbReference type="ChEBI" id="CHEBI:30013"/>
        <dbReference type="ChEBI" id="CHEBI:30616"/>
        <dbReference type="ChEBI" id="CHEBI:61977"/>
        <dbReference type="ChEBI" id="CHEBI:456216"/>
        <dbReference type="EC" id="2.7.11.1"/>
    </reaction>
</comment>
<dbReference type="SMART" id="SM00365">
    <property type="entry name" value="LRR_SD22"/>
    <property type="match status" value="4"/>
</dbReference>
<evidence type="ECO:0000256" key="18">
    <source>
        <dbReference type="ARBA" id="ARBA00047899"/>
    </source>
</evidence>
<evidence type="ECO:0000256" key="14">
    <source>
        <dbReference type="ARBA" id="ARBA00022989"/>
    </source>
</evidence>
<dbReference type="FunFam" id="3.80.10.10:FF:000095">
    <property type="entry name" value="LRR receptor-like serine/threonine-protein kinase GSO1"/>
    <property type="match status" value="1"/>
</dbReference>
<evidence type="ECO:0000256" key="17">
    <source>
        <dbReference type="ARBA" id="ARBA00023180"/>
    </source>
</evidence>
<dbReference type="Gene3D" id="3.80.10.10">
    <property type="entry name" value="Ribonuclease Inhibitor"/>
    <property type="match status" value="3"/>
</dbReference>
<keyword evidence="14" id="KW-1133">Transmembrane helix</keyword>
<keyword evidence="4" id="KW-0723">Serine/threonine-protein kinase</keyword>
<dbReference type="FunFam" id="2.60.40.10:FF:000270">
    <property type="entry name" value="Cell surface protein"/>
    <property type="match status" value="1"/>
</dbReference>
<gene>
    <name evidence="21" type="ORF">OMM_00802</name>
</gene>
<dbReference type="InterPro" id="IPR035986">
    <property type="entry name" value="PKD_dom_sf"/>
</dbReference>
<dbReference type="SUPFAM" id="SSF49299">
    <property type="entry name" value="PKD domain"/>
    <property type="match status" value="3"/>
</dbReference>
<keyword evidence="6" id="KW-0433">Leucine-rich repeat</keyword>
<feature type="domain" description="PKD" evidence="20">
    <location>
        <begin position="693"/>
        <end position="756"/>
    </location>
</feature>
<evidence type="ECO:0000256" key="15">
    <source>
        <dbReference type="ARBA" id="ARBA00023136"/>
    </source>
</evidence>
<evidence type="ECO:0000256" key="13">
    <source>
        <dbReference type="ARBA" id="ARBA00022840"/>
    </source>
</evidence>
<evidence type="ECO:0000256" key="5">
    <source>
        <dbReference type="ARBA" id="ARBA00022553"/>
    </source>
</evidence>
<dbReference type="InterPro" id="IPR013783">
    <property type="entry name" value="Ig-like_fold"/>
</dbReference>
<evidence type="ECO:0000256" key="4">
    <source>
        <dbReference type="ARBA" id="ARBA00022527"/>
    </source>
</evidence>
<dbReference type="InterPro" id="IPR039448">
    <property type="entry name" value="Beta_helix"/>
</dbReference>
<dbReference type="SMART" id="SM00710">
    <property type="entry name" value="PbH1"/>
    <property type="match status" value="9"/>
</dbReference>
<comment type="catalytic activity">
    <reaction evidence="19">
        <text>L-seryl-[protein] + ATP = O-phospho-L-seryl-[protein] + ADP + H(+)</text>
        <dbReference type="Rhea" id="RHEA:17989"/>
        <dbReference type="Rhea" id="RHEA-COMP:9863"/>
        <dbReference type="Rhea" id="RHEA-COMP:11604"/>
        <dbReference type="ChEBI" id="CHEBI:15378"/>
        <dbReference type="ChEBI" id="CHEBI:29999"/>
        <dbReference type="ChEBI" id="CHEBI:30616"/>
        <dbReference type="ChEBI" id="CHEBI:83421"/>
        <dbReference type="ChEBI" id="CHEBI:456216"/>
        <dbReference type="EC" id="2.7.11.1"/>
    </reaction>
</comment>
<dbReference type="SUPFAM" id="SSF52058">
    <property type="entry name" value="L domain-like"/>
    <property type="match status" value="1"/>
</dbReference>
<organism evidence="21 22">
    <name type="scientific">Candidatus Magnetoglobus multicellularis str. Araruama</name>
    <dbReference type="NCBI Taxonomy" id="890399"/>
    <lineage>
        <taxon>Bacteria</taxon>
        <taxon>Pseudomonadati</taxon>
        <taxon>Thermodesulfobacteriota</taxon>
        <taxon>Desulfobacteria</taxon>
        <taxon>Desulfobacterales</taxon>
        <taxon>Desulfobacteraceae</taxon>
        <taxon>Candidatus Magnetoglobus</taxon>
    </lineage>
</organism>
<keyword evidence="7" id="KW-0808">Transferase</keyword>
<dbReference type="PANTHER" id="PTHR48005">
    <property type="entry name" value="LEUCINE RICH REPEAT KINASE 2"/>
    <property type="match status" value="1"/>
</dbReference>
<evidence type="ECO:0000256" key="19">
    <source>
        <dbReference type="ARBA" id="ARBA00048679"/>
    </source>
</evidence>
<keyword evidence="5" id="KW-0597">Phosphoprotein</keyword>
<dbReference type="Pfam" id="PF13229">
    <property type="entry name" value="Beta_helix"/>
    <property type="match status" value="2"/>
</dbReference>
<dbReference type="Pfam" id="PF00560">
    <property type="entry name" value="LRR_1"/>
    <property type="match status" value="2"/>
</dbReference>
<keyword evidence="3" id="KW-1003">Cell membrane</keyword>
<dbReference type="EC" id="2.7.11.1" evidence="2"/>
<evidence type="ECO:0000256" key="10">
    <source>
        <dbReference type="ARBA" id="ARBA00022737"/>
    </source>
</evidence>
<dbReference type="Gene3D" id="2.160.20.10">
    <property type="entry name" value="Single-stranded right-handed beta-helix, Pectin lyase-like"/>
    <property type="match status" value="2"/>
</dbReference>
<dbReference type="InterPro" id="IPR006626">
    <property type="entry name" value="PbH1"/>
</dbReference>
<evidence type="ECO:0000256" key="12">
    <source>
        <dbReference type="ARBA" id="ARBA00022777"/>
    </source>
</evidence>
<evidence type="ECO:0000256" key="9">
    <source>
        <dbReference type="ARBA" id="ARBA00022729"/>
    </source>
</evidence>
<dbReference type="InterPro" id="IPR003591">
    <property type="entry name" value="Leu-rich_rpt_typical-subtyp"/>
</dbReference>
<dbReference type="Pfam" id="PF23598">
    <property type="entry name" value="LRR_14"/>
    <property type="match status" value="2"/>
</dbReference>
<evidence type="ECO:0000256" key="1">
    <source>
        <dbReference type="ARBA" id="ARBA00004251"/>
    </source>
</evidence>
<keyword evidence="16" id="KW-0675">Receptor</keyword>
<evidence type="ECO:0000256" key="7">
    <source>
        <dbReference type="ARBA" id="ARBA00022679"/>
    </source>
</evidence>
<dbReference type="EMBL" id="ATBP01000047">
    <property type="protein sequence ID" value="ETR73625.1"/>
    <property type="molecule type" value="Genomic_DNA"/>
</dbReference>
<keyword evidence="11" id="KW-0547">Nucleotide-binding</keyword>
<dbReference type="CDD" id="cd00146">
    <property type="entry name" value="PKD"/>
    <property type="match status" value="3"/>
</dbReference>
<evidence type="ECO:0000313" key="22">
    <source>
        <dbReference type="Proteomes" id="UP000189670"/>
    </source>
</evidence>
<dbReference type="SUPFAM" id="SSF51126">
    <property type="entry name" value="Pectin lyase-like"/>
    <property type="match status" value="2"/>
</dbReference>
<comment type="subcellular location">
    <subcellularLocation>
        <location evidence="1">Cell membrane</location>
        <topology evidence="1">Single-pass type I membrane protein</topology>
    </subcellularLocation>
</comment>
<dbReference type="InterPro" id="IPR059226">
    <property type="entry name" value="Choice_anch_Q_dom"/>
</dbReference>
<evidence type="ECO:0000256" key="6">
    <source>
        <dbReference type="ARBA" id="ARBA00022614"/>
    </source>
</evidence>
<evidence type="ECO:0000256" key="3">
    <source>
        <dbReference type="ARBA" id="ARBA00022475"/>
    </source>
</evidence>
<dbReference type="PROSITE" id="PS51450">
    <property type="entry name" value="LRR"/>
    <property type="match status" value="2"/>
</dbReference>
<dbReference type="PROSITE" id="PS50093">
    <property type="entry name" value="PKD"/>
    <property type="match status" value="3"/>
</dbReference>
<dbReference type="GO" id="GO:0004674">
    <property type="term" value="F:protein serine/threonine kinase activity"/>
    <property type="evidence" value="ECO:0007669"/>
    <property type="project" value="UniProtKB-KW"/>
</dbReference>
<comment type="caution">
    <text evidence="21">The sequence shown here is derived from an EMBL/GenBank/DDBJ whole genome shotgun (WGS) entry which is preliminary data.</text>
</comment>
<keyword evidence="12" id="KW-0418">Kinase</keyword>
<evidence type="ECO:0000256" key="11">
    <source>
        <dbReference type="ARBA" id="ARBA00022741"/>
    </source>
</evidence>
<dbReference type="FunFam" id="3.80.10.10:FF:000129">
    <property type="entry name" value="Leucine-rich repeat receptor-like kinase"/>
    <property type="match status" value="1"/>
</dbReference>
<dbReference type="Gene3D" id="2.60.40.10">
    <property type="entry name" value="Immunoglobulins"/>
    <property type="match status" value="3"/>
</dbReference>
<dbReference type="InterPro" id="IPR001611">
    <property type="entry name" value="Leu-rich_rpt"/>
</dbReference>
<dbReference type="InterPro" id="IPR051420">
    <property type="entry name" value="Ser_Thr_Kinases_DiverseReg"/>
</dbReference>
<keyword evidence="13" id="KW-0067">ATP-binding</keyword>
<keyword evidence="8" id="KW-0812">Transmembrane</keyword>
<feature type="domain" description="PKD" evidence="20">
    <location>
        <begin position="608"/>
        <end position="688"/>
    </location>
</feature>
<evidence type="ECO:0000256" key="16">
    <source>
        <dbReference type="ARBA" id="ARBA00023170"/>
    </source>
</evidence>
<dbReference type="Pfam" id="PF18911">
    <property type="entry name" value="PKD_4"/>
    <property type="match status" value="3"/>
</dbReference>
<protein>
    <recommendedName>
        <fullName evidence="2">non-specific serine/threonine protein kinase</fullName>
        <ecNumber evidence="2">2.7.11.1</ecNumber>
    </recommendedName>
</protein>
<dbReference type="PANTHER" id="PTHR48005:SF13">
    <property type="entry name" value="SERINE_THREONINE-PROTEIN KINASE DDB_G0278509-RELATED"/>
    <property type="match status" value="1"/>
</dbReference>
<dbReference type="GO" id="GO:0005886">
    <property type="term" value="C:plasma membrane"/>
    <property type="evidence" value="ECO:0007669"/>
    <property type="project" value="UniProtKB-SubCell"/>
</dbReference>
<dbReference type="InterPro" id="IPR011050">
    <property type="entry name" value="Pectin_lyase_fold/virulence"/>
</dbReference>
<evidence type="ECO:0000313" key="21">
    <source>
        <dbReference type="EMBL" id="ETR73625.1"/>
    </source>
</evidence>
<dbReference type="InterPro" id="IPR055414">
    <property type="entry name" value="LRR_R13L4/SHOC2-like"/>
</dbReference>
<sequence>MSHAAILEGFTIINGSASNGGGVNILDSSNLVISRCIIKNNNADSRGGGIYIGSSTAKIENCIITNNSATEGHGIYTYKTTCELLNTTITQNSFPAGEGFKGYRSTAIIKNVILWHNGDEIILENNTTANVEFCNVEGGYEGQSNINLDPLFVNSENENFHIRMNSPCKDSGILLHGIYNDIDNQLRPIGTAYDIGADEAKEYTNPTLSLIALYNSTDGENWNNNTNWLGVSGTECTWFGVNCEDGNIVRLNLSNNQLNGTIPAELGQLSSLQSLILSNNQLTGSLSAELGQLSNLQSLVLSRNQLAGNIPSELAQLSNLQSLLLNDNQLTGSIPPELSQLSHLEYLYLYANKLTGSIPSQLGQIENLQDLNLSSNKLSGNIPSELGQLTNLQNLDLSFNELTGSLPEELGLLSNLKYLVLESNLLTEEIPSELGQLSILQSLALSSNQLTGEIPKELGRLSNLRQLLIDDNKLTGLIPNEIGQLSNLLSLHLDRNALFGNIPSDMGQLSKLNKLSLYENQFTGNIPSELGQLANLRILRLESNELSGIIPSELMNLVNLVENECNYYYGYNDFRWNSLYTLNTELIAFLNKKQCGGDWQSFQTDITPIASFSATPINGTEPLTVQLTDTSTSGTNIVKWLWKFGDYSTSTEQNPSYVYDQQGEYTVTLSIEDNKGNISHATPLTIVVDDVDPVANFTANPQLGYEYMSVSFSNLSTSHDEIISLLWDFGDGYTSTEYHPQHIYKKEGNYSVSLTVFEQDNDTDDEIKQDLISVSVRPPISVCNYGCEYNLIQSAIDNNTSGTTIQVQPGKYIGQIDFQGKAITIEATGPVNETILDARHMGGAVKFVNGETNTSVLKGLTIKNGAAEKGGGIFIDNASPEITSCNIIKNSAETSGAGIYMTNNAAPIIKDCSITNNNVANDGGGIYCDKASQLKMETCIISKNNSARGGGIYADASILDFHEMLIQNNTAMQSGGGLLISNNASLTMTNSQVSANASMGSGGGIVGVSDTTIVIINCLLNGNTAGYDGGAFYLENSFLKLLNSTLTMNMAKYGRGIFADGSTVIITNSILWNNGQEIENFGSSITGTYSNIQQESDVFPGEGNINVNPEFREADDYRLENDSPCIGLGTDIGAPVEDIQGITRPSDGTVTMGAYEVNNTRPSASFQVNEQSIYSGNSVQFYDGSISQEGIYAWYWEFGDGTTSSQKNPSHTYAYTGLYDVTLTVMEEDEDSSTIEKRLLLKSKAMHRLPFFQQPHELALNL</sequence>
<evidence type="ECO:0000256" key="8">
    <source>
        <dbReference type="ARBA" id="ARBA00022692"/>
    </source>
</evidence>
<dbReference type="Proteomes" id="UP000189670">
    <property type="component" value="Unassembled WGS sequence"/>
</dbReference>
<accession>A0A1V1PG31</accession>
<name>A0A1V1PG31_9BACT</name>
<dbReference type="GO" id="GO:0005524">
    <property type="term" value="F:ATP binding"/>
    <property type="evidence" value="ECO:0007669"/>
    <property type="project" value="UniProtKB-KW"/>
</dbReference>
<dbReference type="InterPro" id="IPR032675">
    <property type="entry name" value="LRR_dom_sf"/>
</dbReference>
<reference evidence="22" key="1">
    <citation type="submission" date="2012-11" db="EMBL/GenBank/DDBJ databases">
        <authorList>
            <person name="Lucero-Rivera Y.E."/>
            <person name="Tovar-Ramirez D."/>
        </authorList>
    </citation>
    <scope>NUCLEOTIDE SEQUENCE [LARGE SCALE GENOMIC DNA]</scope>
    <source>
        <strain evidence="22">Araruama</strain>
    </source>
</reference>
<evidence type="ECO:0000259" key="20">
    <source>
        <dbReference type="PROSITE" id="PS50093"/>
    </source>
</evidence>
<dbReference type="SMART" id="SM00369">
    <property type="entry name" value="LRR_TYP"/>
    <property type="match status" value="9"/>
</dbReference>
<dbReference type="NCBIfam" id="NF041518">
    <property type="entry name" value="choice_anch_Q"/>
    <property type="match status" value="1"/>
</dbReference>
<dbReference type="InterPro" id="IPR000601">
    <property type="entry name" value="PKD_dom"/>
</dbReference>
<feature type="domain" description="PKD" evidence="20">
    <location>
        <begin position="1162"/>
        <end position="1225"/>
    </location>
</feature>
<dbReference type="InterPro" id="IPR022409">
    <property type="entry name" value="PKD/Chitinase_dom"/>
</dbReference>
<evidence type="ECO:0000256" key="2">
    <source>
        <dbReference type="ARBA" id="ARBA00012513"/>
    </source>
</evidence>
<keyword evidence="10" id="KW-0677">Repeat</keyword>
<dbReference type="FunFam" id="3.80.10.10:FF:000416">
    <property type="entry name" value="Probable leucine-rich repeat receptor-like protein kinase At5g63930"/>
    <property type="match status" value="1"/>
</dbReference>
<dbReference type="SMART" id="SM00089">
    <property type="entry name" value="PKD"/>
    <property type="match status" value="3"/>
</dbReference>
<keyword evidence="15" id="KW-0472">Membrane</keyword>
<keyword evidence="17" id="KW-0325">Glycoprotein</keyword>
<proteinExistence type="predicted"/>